<dbReference type="Proteomes" id="UP001497644">
    <property type="component" value="Chromosome 12"/>
</dbReference>
<name>A0AAV2NCX8_9HYME</name>
<evidence type="ECO:0000256" key="1">
    <source>
        <dbReference type="SAM" id="MobiDB-lite"/>
    </source>
</evidence>
<dbReference type="AlphaFoldDB" id="A0AAV2NCX8"/>
<reference evidence="2" key="1">
    <citation type="submission" date="2024-04" db="EMBL/GenBank/DDBJ databases">
        <authorList>
            <consortium name="Molecular Ecology Group"/>
        </authorList>
    </citation>
    <scope>NUCLEOTIDE SEQUENCE</scope>
</reference>
<keyword evidence="3" id="KW-1185">Reference proteome</keyword>
<organism evidence="2 3">
    <name type="scientific">Lasius platythorax</name>
    <dbReference type="NCBI Taxonomy" id="488582"/>
    <lineage>
        <taxon>Eukaryota</taxon>
        <taxon>Metazoa</taxon>
        <taxon>Ecdysozoa</taxon>
        <taxon>Arthropoda</taxon>
        <taxon>Hexapoda</taxon>
        <taxon>Insecta</taxon>
        <taxon>Pterygota</taxon>
        <taxon>Neoptera</taxon>
        <taxon>Endopterygota</taxon>
        <taxon>Hymenoptera</taxon>
        <taxon>Apocrita</taxon>
        <taxon>Aculeata</taxon>
        <taxon>Formicoidea</taxon>
        <taxon>Formicidae</taxon>
        <taxon>Formicinae</taxon>
        <taxon>Lasius</taxon>
        <taxon>Lasius</taxon>
    </lineage>
</organism>
<sequence length="86" mass="9786">MEVSTGENGRVKRIRSSQSTANRLDRWHSDSPYRRAVLRTNETLGEFSRKSLQARNFTREKGGFCAMSRAVQRNGIEKRGCKAQPA</sequence>
<feature type="region of interest" description="Disordered" evidence="1">
    <location>
        <begin position="1"/>
        <end position="30"/>
    </location>
</feature>
<dbReference type="EMBL" id="OZ034835">
    <property type="protein sequence ID" value="CAL1677216.1"/>
    <property type="molecule type" value="Genomic_DNA"/>
</dbReference>
<evidence type="ECO:0000313" key="2">
    <source>
        <dbReference type="EMBL" id="CAL1677216.1"/>
    </source>
</evidence>
<protein>
    <submittedName>
        <fullName evidence="2">Uncharacterized protein</fullName>
    </submittedName>
</protein>
<evidence type="ECO:0000313" key="3">
    <source>
        <dbReference type="Proteomes" id="UP001497644"/>
    </source>
</evidence>
<gene>
    <name evidence="2" type="ORF">LPLAT_LOCUS3269</name>
</gene>
<accession>A0AAV2NCX8</accession>
<proteinExistence type="predicted"/>